<dbReference type="Proteomes" id="UP000054321">
    <property type="component" value="Unassembled WGS sequence"/>
</dbReference>
<dbReference type="EMBL" id="KN832876">
    <property type="protein sequence ID" value="KIN01357.1"/>
    <property type="molecule type" value="Genomic_DNA"/>
</dbReference>
<feature type="compositionally biased region" description="Basic and acidic residues" evidence="1">
    <location>
        <begin position="733"/>
        <end position="745"/>
    </location>
</feature>
<feature type="compositionally biased region" description="Polar residues" evidence="1">
    <location>
        <begin position="550"/>
        <end position="559"/>
    </location>
</feature>
<feature type="compositionally biased region" description="Basic and acidic residues" evidence="1">
    <location>
        <begin position="451"/>
        <end position="475"/>
    </location>
</feature>
<dbReference type="STRING" id="913774.A0A0C3HG71"/>
<reference evidence="2 3" key="1">
    <citation type="submission" date="2014-04" db="EMBL/GenBank/DDBJ databases">
        <authorList>
            <consortium name="DOE Joint Genome Institute"/>
            <person name="Kuo A."/>
            <person name="Martino E."/>
            <person name="Perotto S."/>
            <person name="Kohler A."/>
            <person name="Nagy L.G."/>
            <person name="Floudas D."/>
            <person name="Copeland A."/>
            <person name="Barry K.W."/>
            <person name="Cichocki N."/>
            <person name="Veneault-Fourrey C."/>
            <person name="LaButti K."/>
            <person name="Lindquist E.A."/>
            <person name="Lipzen A."/>
            <person name="Lundell T."/>
            <person name="Morin E."/>
            <person name="Murat C."/>
            <person name="Sun H."/>
            <person name="Tunlid A."/>
            <person name="Henrissat B."/>
            <person name="Grigoriev I.V."/>
            <person name="Hibbett D.S."/>
            <person name="Martin F."/>
            <person name="Nordberg H.P."/>
            <person name="Cantor M.N."/>
            <person name="Hua S.X."/>
        </authorList>
    </citation>
    <scope>NUCLEOTIDE SEQUENCE [LARGE SCALE GENOMIC DNA]</scope>
    <source>
        <strain evidence="2 3">Zn</strain>
    </source>
</reference>
<evidence type="ECO:0000256" key="1">
    <source>
        <dbReference type="SAM" id="MobiDB-lite"/>
    </source>
</evidence>
<dbReference type="HOGENOM" id="CLU_266795_0_0_1"/>
<feature type="region of interest" description="Disordered" evidence="1">
    <location>
        <begin position="800"/>
        <end position="850"/>
    </location>
</feature>
<feature type="region of interest" description="Disordered" evidence="1">
    <location>
        <begin position="1"/>
        <end position="36"/>
    </location>
</feature>
<feature type="compositionally biased region" description="Low complexity" evidence="1">
    <location>
        <begin position="772"/>
        <end position="786"/>
    </location>
</feature>
<feature type="compositionally biased region" description="Polar residues" evidence="1">
    <location>
        <begin position="323"/>
        <end position="338"/>
    </location>
</feature>
<feature type="compositionally biased region" description="Polar residues" evidence="1">
    <location>
        <begin position="690"/>
        <end position="701"/>
    </location>
</feature>
<feature type="region of interest" description="Disordered" evidence="1">
    <location>
        <begin position="733"/>
        <end position="787"/>
    </location>
</feature>
<sequence>MGHFDDSGSHDRDYDESLYTSAPQNPEDIVWAGSDTEQTPQEIYKKRLRYEKHARRYLQGHLPVLHSATLRGPLNKEWVNPWKHNLRNILTWQQPDLGETPFTRPKVMKLANIGFGHLTPEEALTKCKAATNAQEATRRVNLEGNSARACHLGNKFDMGYHSDNSEDPLSQEADMTHSYSDPIVPHSCRTQYFVAREQRIESGFAQTGTVINGEGARTKREADLKWLKGSSISKRARWDSPKPPSPSPMRDFQGEEVRQRGYKSTSARISGRLQVHRNRQSKVAVSTWTHPESAGLVIGTEEDFDELGDTSGETSYVSTVDSLRNSRATQSAHQNSTGDSDDDLSIVTSSLRERASSKLGAVREGNSDQKQTELIGLSIRPRSIQRHANSNVDDLEGDSFFTEVAPSSGYVEKFKYRKRRRRTRKRMSADPEQDATGQYKIGFNSRAESIVLEREENKSNDDNTRPEISPSKEELQGNEVHQEPSPVNKPQLKEASPITDTRNTERETSPSSVKFDTDWDMPDDFTPSAEFSVPQNLQRPLAPESERPLHTSTKAQSSLDRLKENVESLSATPDQKEEVIQSSPLSQARSDCELLTEDQQDTNSDSTEEILQSQIRSEMDISMHAELAFDGETVIENHLNEDAPIGGTEELLETTVTIEFRRSPSYKIPDDKDTAIEDYFADKPAAPVNSCPSNGHEQQGSGKEDGLQSPWTADNIQLPAMVIRGVDGHETHSINRSIQPRERKISGSGNQPLERTKTPENDGIIPFSDFMSPTLSPSRSRSCPSLGGFPTTQVLVEAATSNPWVKDPEPRPKKKVSFGLPEDEAGEYTTLEERPRSPPPPPHVGNLSQDDVFADGTTAVNTFQKHFAAVEGGGPKPPPSAGFGSALPTCSPTVSAMAEAFIAADREMSPARGQLALGDKSPSRHLQPLSDTIANSATERNGALSSQSSLLGRGGSGLPLDLDEFLGEAGGFLEEWSVEAELKKGHGTEGCERQFGEMW</sequence>
<dbReference type="AlphaFoldDB" id="A0A0C3HG71"/>
<reference evidence="3" key="2">
    <citation type="submission" date="2015-01" db="EMBL/GenBank/DDBJ databases">
        <title>Evolutionary Origins and Diversification of the Mycorrhizal Mutualists.</title>
        <authorList>
            <consortium name="DOE Joint Genome Institute"/>
            <consortium name="Mycorrhizal Genomics Consortium"/>
            <person name="Kohler A."/>
            <person name="Kuo A."/>
            <person name="Nagy L.G."/>
            <person name="Floudas D."/>
            <person name="Copeland A."/>
            <person name="Barry K.W."/>
            <person name="Cichocki N."/>
            <person name="Veneault-Fourrey C."/>
            <person name="LaButti K."/>
            <person name="Lindquist E.A."/>
            <person name="Lipzen A."/>
            <person name="Lundell T."/>
            <person name="Morin E."/>
            <person name="Murat C."/>
            <person name="Riley R."/>
            <person name="Ohm R."/>
            <person name="Sun H."/>
            <person name="Tunlid A."/>
            <person name="Henrissat B."/>
            <person name="Grigoriev I.V."/>
            <person name="Hibbett D.S."/>
            <person name="Martin F."/>
        </authorList>
    </citation>
    <scope>NUCLEOTIDE SEQUENCE [LARGE SCALE GENOMIC DNA]</scope>
    <source>
        <strain evidence="3">Zn</strain>
    </source>
</reference>
<keyword evidence="3" id="KW-1185">Reference proteome</keyword>
<feature type="compositionally biased region" description="Basic residues" evidence="1">
    <location>
        <begin position="415"/>
        <end position="426"/>
    </location>
</feature>
<accession>A0A0C3HG71</accession>
<name>A0A0C3HG71_OIDMZ</name>
<feature type="region of interest" description="Disordered" evidence="1">
    <location>
        <begin position="299"/>
        <end position="318"/>
    </location>
</feature>
<feature type="region of interest" description="Disordered" evidence="1">
    <location>
        <begin position="234"/>
        <end position="266"/>
    </location>
</feature>
<organism evidence="2 3">
    <name type="scientific">Oidiodendron maius (strain Zn)</name>
    <dbReference type="NCBI Taxonomy" id="913774"/>
    <lineage>
        <taxon>Eukaryota</taxon>
        <taxon>Fungi</taxon>
        <taxon>Dikarya</taxon>
        <taxon>Ascomycota</taxon>
        <taxon>Pezizomycotina</taxon>
        <taxon>Leotiomycetes</taxon>
        <taxon>Leotiomycetes incertae sedis</taxon>
        <taxon>Myxotrichaceae</taxon>
        <taxon>Oidiodendron</taxon>
    </lineage>
</organism>
<dbReference type="InParanoid" id="A0A0C3HG71"/>
<feature type="compositionally biased region" description="Basic and acidic residues" evidence="1">
    <location>
        <begin position="1"/>
        <end position="15"/>
    </location>
</feature>
<evidence type="ECO:0000313" key="2">
    <source>
        <dbReference type="EMBL" id="KIN01357.1"/>
    </source>
</evidence>
<protein>
    <submittedName>
        <fullName evidence="2">Uncharacterized protein</fullName>
    </submittedName>
</protein>
<feature type="region of interest" description="Disordered" evidence="1">
    <location>
        <begin position="323"/>
        <end position="344"/>
    </location>
</feature>
<feature type="region of interest" description="Disordered" evidence="1">
    <location>
        <begin position="415"/>
        <end position="609"/>
    </location>
</feature>
<gene>
    <name evidence="2" type="ORF">OIDMADRAFT_145435</name>
</gene>
<feature type="compositionally biased region" description="Polar residues" evidence="1">
    <location>
        <begin position="580"/>
        <end position="589"/>
    </location>
</feature>
<dbReference type="OrthoDB" id="5419922at2759"/>
<feature type="region of interest" description="Disordered" evidence="1">
    <location>
        <begin position="161"/>
        <end position="181"/>
    </location>
</feature>
<proteinExistence type="predicted"/>
<evidence type="ECO:0000313" key="3">
    <source>
        <dbReference type="Proteomes" id="UP000054321"/>
    </source>
</evidence>
<feature type="region of interest" description="Disordered" evidence="1">
    <location>
        <begin position="684"/>
        <end position="711"/>
    </location>
</feature>